<dbReference type="GO" id="GO:0004657">
    <property type="term" value="F:proline dehydrogenase activity"/>
    <property type="evidence" value="ECO:0007669"/>
    <property type="project" value="UniProtKB-EC"/>
</dbReference>
<dbReference type="Pfam" id="PF01619">
    <property type="entry name" value="Pro_dh"/>
    <property type="match status" value="1"/>
</dbReference>
<organism evidence="11 12">
    <name type="scientific">Cohnella thailandensis</name>
    <dbReference type="NCBI Taxonomy" id="557557"/>
    <lineage>
        <taxon>Bacteria</taxon>
        <taxon>Bacillati</taxon>
        <taxon>Bacillota</taxon>
        <taxon>Bacilli</taxon>
        <taxon>Bacillales</taxon>
        <taxon>Paenibacillaceae</taxon>
        <taxon>Cohnella</taxon>
    </lineage>
</organism>
<dbReference type="RefSeq" id="WP_185123626.1">
    <property type="nucleotide sequence ID" value="NZ_JACJVQ010000032.1"/>
</dbReference>
<protein>
    <recommendedName>
        <fullName evidence="2">proline dehydrogenase</fullName>
        <ecNumber evidence="2">1.5.5.2</ecNumber>
    </recommendedName>
</protein>
<feature type="binding site" evidence="9">
    <location>
        <position position="144"/>
    </location>
    <ligand>
        <name>FAD</name>
        <dbReference type="ChEBI" id="CHEBI:57692"/>
    </ligand>
</feature>
<dbReference type="Gene3D" id="3.20.20.220">
    <property type="match status" value="1"/>
</dbReference>
<dbReference type="EMBL" id="JACJVQ010000032">
    <property type="protein sequence ID" value="MBB6638431.1"/>
    <property type="molecule type" value="Genomic_DNA"/>
</dbReference>
<evidence type="ECO:0000259" key="10">
    <source>
        <dbReference type="Pfam" id="PF01619"/>
    </source>
</evidence>
<dbReference type="AlphaFoldDB" id="A0A841TB28"/>
<proteinExistence type="predicted"/>
<evidence type="ECO:0000256" key="7">
    <source>
        <dbReference type="ARBA" id="ARBA00023062"/>
    </source>
</evidence>
<keyword evidence="4 9" id="KW-0547">Nucleotide-binding</keyword>
<feature type="binding site" evidence="9">
    <location>
        <position position="172"/>
    </location>
    <ligand>
        <name>FAD</name>
        <dbReference type="ChEBI" id="CHEBI:57692"/>
    </ligand>
</feature>
<accession>A0A841TB28</accession>
<dbReference type="GO" id="GO:0010133">
    <property type="term" value="P:L-proline catabolic process to L-glutamate"/>
    <property type="evidence" value="ECO:0007669"/>
    <property type="project" value="UniProtKB-UniPathway"/>
</dbReference>
<evidence type="ECO:0000256" key="9">
    <source>
        <dbReference type="PIRSR" id="PIRSR000196-2"/>
    </source>
</evidence>
<dbReference type="SUPFAM" id="SSF51730">
    <property type="entry name" value="FAD-linked oxidoreductase"/>
    <property type="match status" value="1"/>
</dbReference>
<feature type="domain" description="Proline dehydrogenase" evidence="10">
    <location>
        <begin position="58"/>
        <end position="296"/>
    </location>
</feature>
<dbReference type="InterPro" id="IPR002872">
    <property type="entry name" value="Proline_DH_dom"/>
</dbReference>
<dbReference type="PIRSF" id="PIRSF000196">
    <property type="entry name" value="Pro_dehydrog"/>
    <property type="match status" value="1"/>
</dbReference>
<comment type="caution">
    <text evidence="11">The sequence shown here is derived from an EMBL/GenBank/DDBJ whole genome shotgun (WGS) entry which is preliminary data.</text>
</comment>
<dbReference type="InterPro" id="IPR015659">
    <property type="entry name" value="Proline_oxidase"/>
</dbReference>
<reference evidence="11 12" key="1">
    <citation type="submission" date="2020-08" db="EMBL/GenBank/DDBJ databases">
        <title>Cohnella phylogeny.</title>
        <authorList>
            <person name="Dunlap C."/>
        </authorList>
    </citation>
    <scope>NUCLEOTIDE SEQUENCE [LARGE SCALE GENOMIC DNA]</scope>
    <source>
        <strain evidence="11 12">DSM 25241</strain>
    </source>
</reference>
<comment type="catalytic activity">
    <reaction evidence="8">
        <text>L-proline + a quinone = (S)-1-pyrroline-5-carboxylate + a quinol + H(+)</text>
        <dbReference type="Rhea" id="RHEA:23784"/>
        <dbReference type="ChEBI" id="CHEBI:15378"/>
        <dbReference type="ChEBI" id="CHEBI:17388"/>
        <dbReference type="ChEBI" id="CHEBI:24646"/>
        <dbReference type="ChEBI" id="CHEBI:60039"/>
        <dbReference type="ChEBI" id="CHEBI:132124"/>
        <dbReference type="EC" id="1.5.5.2"/>
    </reaction>
</comment>
<dbReference type="PANTHER" id="PTHR13914:SF0">
    <property type="entry name" value="PROLINE DEHYDROGENASE 1, MITOCHONDRIAL"/>
    <property type="match status" value="1"/>
</dbReference>
<keyword evidence="7" id="KW-0642">Proline metabolism</keyword>
<keyword evidence="6" id="KW-0560">Oxidoreductase</keyword>
<keyword evidence="5 9" id="KW-0274">FAD</keyword>
<comment type="pathway">
    <text evidence="1">Amino-acid degradation; L-proline degradation into L-glutamate; L-glutamate from L-proline: step 1/2.</text>
</comment>
<dbReference type="InterPro" id="IPR029041">
    <property type="entry name" value="FAD-linked_oxidoreductase-like"/>
</dbReference>
<keyword evidence="12" id="KW-1185">Reference proteome</keyword>
<evidence type="ECO:0000313" key="12">
    <source>
        <dbReference type="Proteomes" id="UP000535838"/>
    </source>
</evidence>
<sequence>MDHIKEWEAAFADALKSIARRSDVKACVEADPVLYPLLRRAAARFVTGDARQDGLTIARNLSSLGYRVSLEYIGENTTDAEECNAAAREMEELIGDLGSSRMLARVSFDLSHIGLRIDDELAYENLMKLAATADKSGIELFISMEESAKTDEILAIHERAARIHSHVGITLQAHLHRSEEDARKLPANSLVRVVKGAYKEPDTIALPRSGKLNERFLTITEQCVRNGHRVSFATHDESLIEEAIARKWPASGRFEFETLYGIKPDLSAGLQEKGQPVRIYLTYGREWYLYLCHRIAEFPPNLYRAVTAMIGGEELRPRY</sequence>
<keyword evidence="3" id="KW-0285">Flavoprotein</keyword>
<name>A0A841TB28_9BACL</name>
<evidence type="ECO:0000256" key="1">
    <source>
        <dbReference type="ARBA" id="ARBA00004739"/>
    </source>
</evidence>
<feature type="binding site" evidence="9">
    <location>
        <begin position="195"/>
        <end position="197"/>
    </location>
    <ligand>
        <name>FAD</name>
        <dbReference type="ChEBI" id="CHEBI:57692"/>
    </ligand>
</feature>
<evidence type="ECO:0000256" key="5">
    <source>
        <dbReference type="ARBA" id="ARBA00022827"/>
    </source>
</evidence>
<evidence type="ECO:0000256" key="4">
    <source>
        <dbReference type="ARBA" id="ARBA00022741"/>
    </source>
</evidence>
<evidence type="ECO:0000256" key="8">
    <source>
        <dbReference type="ARBA" id="ARBA00048779"/>
    </source>
</evidence>
<dbReference type="PANTHER" id="PTHR13914">
    <property type="entry name" value="PROLINE OXIDASE"/>
    <property type="match status" value="1"/>
</dbReference>
<evidence type="ECO:0000256" key="6">
    <source>
        <dbReference type="ARBA" id="ARBA00023002"/>
    </source>
</evidence>
<dbReference type="EC" id="1.5.5.2" evidence="2"/>
<dbReference type="InterPro" id="IPR008219">
    <property type="entry name" value="PRODH_bac_arc"/>
</dbReference>
<dbReference type="GO" id="GO:0000166">
    <property type="term" value="F:nucleotide binding"/>
    <property type="evidence" value="ECO:0007669"/>
    <property type="project" value="UniProtKB-KW"/>
</dbReference>
<dbReference type="UniPathway" id="UPA00261">
    <property type="reaction ID" value="UER00373"/>
</dbReference>
<gene>
    <name evidence="11" type="ORF">H7B67_30225</name>
</gene>
<evidence type="ECO:0000313" key="11">
    <source>
        <dbReference type="EMBL" id="MBB6638431.1"/>
    </source>
</evidence>
<evidence type="ECO:0000256" key="3">
    <source>
        <dbReference type="ARBA" id="ARBA00022630"/>
    </source>
</evidence>
<evidence type="ECO:0000256" key="2">
    <source>
        <dbReference type="ARBA" id="ARBA00012695"/>
    </source>
</evidence>
<dbReference type="Proteomes" id="UP000535838">
    <property type="component" value="Unassembled WGS sequence"/>
</dbReference>
<feature type="binding site" evidence="9">
    <location>
        <begin position="234"/>
        <end position="235"/>
    </location>
    <ligand>
        <name>FAD</name>
        <dbReference type="ChEBI" id="CHEBI:57692"/>
    </ligand>
</feature>
<comment type="cofactor">
    <cofactor evidence="9">
        <name>FAD</name>
        <dbReference type="ChEBI" id="CHEBI:57692"/>
    </cofactor>
    <text evidence="9">Binds 1 FAD per subunit.</text>
</comment>